<comment type="caution">
    <text evidence="2">The sequence shown here is derived from an EMBL/GenBank/DDBJ whole genome shotgun (WGS) entry which is preliminary data.</text>
</comment>
<protein>
    <submittedName>
        <fullName evidence="2">Uncharacterized protein</fullName>
    </submittedName>
</protein>
<dbReference type="EMBL" id="AQHR01000015">
    <property type="protein sequence ID" value="EON79158.1"/>
    <property type="molecule type" value="Genomic_DNA"/>
</dbReference>
<evidence type="ECO:0000313" key="2">
    <source>
        <dbReference type="EMBL" id="EON79158.1"/>
    </source>
</evidence>
<dbReference type="RefSeq" id="WP_010852539.1">
    <property type="nucleotide sequence ID" value="NZ_AQHR01000015.1"/>
</dbReference>
<evidence type="ECO:0000256" key="1">
    <source>
        <dbReference type="SAM" id="MobiDB-lite"/>
    </source>
</evidence>
<organism evidence="2 3">
    <name type="scientific">Lunatimonas lonarensis</name>
    <dbReference type="NCBI Taxonomy" id="1232681"/>
    <lineage>
        <taxon>Bacteria</taxon>
        <taxon>Pseudomonadati</taxon>
        <taxon>Bacteroidota</taxon>
        <taxon>Cytophagia</taxon>
        <taxon>Cytophagales</taxon>
        <taxon>Cyclobacteriaceae</taxon>
    </lineage>
</organism>
<reference evidence="2 3" key="1">
    <citation type="submission" date="2013-02" db="EMBL/GenBank/DDBJ databases">
        <title>A novel strain isolated from Lonar lake, Maharashtra, India.</title>
        <authorList>
            <person name="Singh A."/>
        </authorList>
    </citation>
    <scope>NUCLEOTIDE SEQUENCE [LARGE SCALE GENOMIC DNA]</scope>
    <source>
        <strain evidence="2 3">AK24</strain>
    </source>
</reference>
<accession>R7ZYN9</accession>
<keyword evidence="3" id="KW-1185">Reference proteome</keyword>
<gene>
    <name evidence="2" type="ORF">ADIS_0387</name>
</gene>
<dbReference type="STRING" id="1232681.ADIS_0387"/>
<proteinExistence type="predicted"/>
<dbReference type="OrthoDB" id="978166at2"/>
<evidence type="ECO:0000313" key="3">
    <source>
        <dbReference type="Proteomes" id="UP000013909"/>
    </source>
</evidence>
<dbReference type="Proteomes" id="UP000013909">
    <property type="component" value="Unassembled WGS sequence"/>
</dbReference>
<feature type="region of interest" description="Disordered" evidence="1">
    <location>
        <begin position="133"/>
        <end position="152"/>
    </location>
</feature>
<dbReference type="AlphaFoldDB" id="R7ZYN9"/>
<sequence length="277" mass="31622">MDFTPDETTWMGYLYGELDPETHRRVMQYLSNNPTARLELEQFASLRRKLNTLGDKTPPPLSMPERRKGTSILFPTFPKAMQYAATMVIALVCLMVAARATELHIRWSTDGLSVGFGNVQIPPTFQIAATSEGVEDSGNIPPPTSANSSVDSGMNHVQQTLDRELDKRFQLAKEDWINQIGPEMEMRMDAYFLAVREEQALQLATYWEEVALAQKEYTEVLLQDFSQTLQLLREEDLVFLLERLNGIQYENEQRQQEISDLLIFLLAESDTAKPKQP</sequence>
<name>R7ZYN9_9BACT</name>